<name>A0A8J5JVC9_HOMAM</name>
<feature type="non-terminal residue" evidence="1">
    <location>
        <position position="1"/>
    </location>
</feature>
<sequence length="209" mass="23039">MRRSECQVTSPGYPGMYPAHARCRYLLVMSSPDTSGNITFLTMDLHPHSGPHLPPYKYSGFHATIDFSGVVGLPQPPSLTTTHPNPHTLRHTGGEQCDQVFWSNQTREGIFDTSAICPGGQHCCLRFLGQQHDVIQVSLFKYKLGGRSCSSEASIYDGLRGDGGDNLLRKLCGPLSREPRDSSGRFVQQEFFLSSGNTMEMTLYLGHGT</sequence>
<gene>
    <name evidence="1" type="ORF">Hamer_G019641</name>
</gene>
<proteinExistence type="predicted"/>
<reference evidence="1" key="1">
    <citation type="journal article" date="2021" name="Sci. Adv.">
        <title>The American lobster genome reveals insights on longevity, neural, and immune adaptations.</title>
        <authorList>
            <person name="Polinski J.M."/>
            <person name="Zimin A.V."/>
            <person name="Clark K.F."/>
            <person name="Kohn A.B."/>
            <person name="Sadowski N."/>
            <person name="Timp W."/>
            <person name="Ptitsyn A."/>
            <person name="Khanna P."/>
            <person name="Romanova D.Y."/>
            <person name="Williams P."/>
            <person name="Greenwood S.J."/>
            <person name="Moroz L.L."/>
            <person name="Walt D.R."/>
            <person name="Bodnar A.G."/>
        </authorList>
    </citation>
    <scope>NUCLEOTIDE SEQUENCE</scope>
    <source>
        <strain evidence="1">GMGI-L3</strain>
    </source>
</reference>
<evidence type="ECO:0008006" key="3">
    <source>
        <dbReference type="Google" id="ProtNLM"/>
    </source>
</evidence>
<dbReference type="Gene3D" id="2.60.120.290">
    <property type="entry name" value="Spermadhesin, CUB domain"/>
    <property type="match status" value="1"/>
</dbReference>
<accession>A0A8J5JVC9</accession>
<evidence type="ECO:0000313" key="2">
    <source>
        <dbReference type="Proteomes" id="UP000747542"/>
    </source>
</evidence>
<dbReference type="InterPro" id="IPR035914">
    <property type="entry name" value="Sperma_CUB_dom_sf"/>
</dbReference>
<dbReference type="EMBL" id="JAHLQT010024921">
    <property type="protein sequence ID" value="KAG7164805.1"/>
    <property type="molecule type" value="Genomic_DNA"/>
</dbReference>
<dbReference type="SUPFAM" id="SSF49854">
    <property type="entry name" value="Spermadhesin, CUB domain"/>
    <property type="match status" value="1"/>
</dbReference>
<evidence type="ECO:0000313" key="1">
    <source>
        <dbReference type="EMBL" id="KAG7164805.1"/>
    </source>
</evidence>
<dbReference type="AlphaFoldDB" id="A0A8J5JVC9"/>
<comment type="caution">
    <text evidence="1">The sequence shown here is derived from an EMBL/GenBank/DDBJ whole genome shotgun (WGS) entry which is preliminary data.</text>
</comment>
<keyword evidence="2" id="KW-1185">Reference proteome</keyword>
<dbReference type="Proteomes" id="UP000747542">
    <property type="component" value="Unassembled WGS sequence"/>
</dbReference>
<protein>
    <recommendedName>
        <fullName evidence="3">CUB domain-containing protein</fullName>
    </recommendedName>
</protein>
<organism evidence="1 2">
    <name type="scientific">Homarus americanus</name>
    <name type="common">American lobster</name>
    <dbReference type="NCBI Taxonomy" id="6706"/>
    <lineage>
        <taxon>Eukaryota</taxon>
        <taxon>Metazoa</taxon>
        <taxon>Ecdysozoa</taxon>
        <taxon>Arthropoda</taxon>
        <taxon>Crustacea</taxon>
        <taxon>Multicrustacea</taxon>
        <taxon>Malacostraca</taxon>
        <taxon>Eumalacostraca</taxon>
        <taxon>Eucarida</taxon>
        <taxon>Decapoda</taxon>
        <taxon>Pleocyemata</taxon>
        <taxon>Astacidea</taxon>
        <taxon>Nephropoidea</taxon>
        <taxon>Nephropidae</taxon>
        <taxon>Homarus</taxon>
    </lineage>
</organism>